<evidence type="ECO:0000313" key="9">
    <source>
        <dbReference type="Proteomes" id="UP000330809"/>
    </source>
</evidence>
<evidence type="ECO:0000256" key="5">
    <source>
        <dbReference type="ARBA" id="ARBA00023136"/>
    </source>
</evidence>
<evidence type="ECO:0000313" key="8">
    <source>
        <dbReference type="EMBL" id="VFB19791.1"/>
    </source>
</evidence>
<dbReference type="InterPro" id="IPR039426">
    <property type="entry name" value="TonB-dep_rcpt-like"/>
</dbReference>
<dbReference type="EMBL" id="CAACYJ010000032">
    <property type="protein sequence ID" value="VFB19791.1"/>
    <property type="molecule type" value="Genomic_DNA"/>
</dbReference>
<evidence type="ECO:0000256" key="6">
    <source>
        <dbReference type="ARBA" id="ARBA00023237"/>
    </source>
</evidence>
<keyword evidence="3" id="KW-1134">Transmembrane beta strand</keyword>
<dbReference type="PANTHER" id="PTHR32552:SF74">
    <property type="entry name" value="HYDROXAMATE SIDEROPHORE RECEPTOR FHUE"/>
    <property type="match status" value="1"/>
</dbReference>
<dbReference type="GO" id="GO:0015344">
    <property type="term" value="F:siderophore uptake transmembrane transporter activity"/>
    <property type="evidence" value="ECO:0007669"/>
    <property type="project" value="TreeGrafter"/>
</dbReference>
<dbReference type="PANTHER" id="PTHR32552">
    <property type="entry name" value="FERRICHROME IRON RECEPTOR-RELATED"/>
    <property type="match status" value="1"/>
</dbReference>
<accession>A0A449IK45</accession>
<evidence type="ECO:0000256" key="7">
    <source>
        <dbReference type="SAM" id="MobiDB-lite"/>
    </source>
</evidence>
<feature type="compositionally biased region" description="Low complexity" evidence="7">
    <location>
        <begin position="116"/>
        <end position="134"/>
    </location>
</feature>
<reference evidence="8 9" key="1">
    <citation type="submission" date="2019-02" db="EMBL/GenBank/DDBJ databases">
        <authorList>
            <consortium name="Pathogen Informatics"/>
        </authorList>
    </citation>
    <scope>NUCLEOTIDE SEQUENCE [LARGE SCALE GENOMIC DNA]</scope>
    <source>
        <strain evidence="8 9">3012STDY7103891</strain>
    </source>
</reference>
<dbReference type="GO" id="GO:0009279">
    <property type="term" value="C:cell outer membrane"/>
    <property type="evidence" value="ECO:0007669"/>
    <property type="project" value="UniProtKB-SubCell"/>
</dbReference>
<dbReference type="Gene3D" id="2.40.170.20">
    <property type="entry name" value="TonB-dependent receptor, beta-barrel domain"/>
    <property type="match status" value="1"/>
</dbReference>
<evidence type="ECO:0000256" key="3">
    <source>
        <dbReference type="ARBA" id="ARBA00022452"/>
    </source>
</evidence>
<comment type="subcellular location">
    <subcellularLocation>
        <location evidence="1">Cell outer membrane</location>
        <topology evidence="1">Multi-pass membrane protein</topology>
    </subcellularLocation>
</comment>
<sequence>MTGAGAPGATINLIRKKPTREFKASIDVGAGSWDNYRTQVDVSGPLTDSGNIRGRAVAAYQDKHSFMDRYERKTGVYFGTLEADLSDDTLLTLGFDYQNNDPTPRAGRAAARCSTATASVSTSSARTTTAPTGAVGSRPPRACSRPWSTASPTAGSARAN</sequence>
<keyword evidence="8" id="KW-0675">Receptor</keyword>
<gene>
    <name evidence="8" type="primary">fpvA_4</name>
    <name evidence="8" type="ORF">NCTC10754_02399</name>
</gene>
<feature type="region of interest" description="Disordered" evidence="7">
    <location>
        <begin position="116"/>
        <end position="160"/>
    </location>
</feature>
<keyword evidence="4" id="KW-0812">Transmembrane</keyword>
<evidence type="ECO:0000256" key="1">
    <source>
        <dbReference type="ARBA" id="ARBA00004571"/>
    </source>
</evidence>
<evidence type="ECO:0000256" key="4">
    <source>
        <dbReference type="ARBA" id="ARBA00022692"/>
    </source>
</evidence>
<organism evidence="8 9">
    <name type="scientific">Pseudomonas fragi</name>
    <dbReference type="NCBI Taxonomy" id="296"/>
    <lineage>
        <taxon>Bacteria</taxon>
        <taxon>Pseudomonadati</taxon>
        <taxon>Pseudomonadota</taxon>
        <taxon>Gammaproteobacteria</taxon>
        <taxon>Pseudomonadales</taxon>
        <taxon>Pseudomonadaceae</taxon>
        <taxon>Pseudomonas</taxon>
    </lineage>
</organism>
<keyword evidence="5" id="KW-0472">Membrane</keyword>
<dbReference type="InterPro" id="IPR036942">
    <property type="entry name" value="Beta-barrel_TonB_sf"/>
</dbReference>
<feature type="compositionally biased region" description="Polar residues" evidence="7">
    <location>
        <begin position="146"/>
        <end position="160"/>
    </location>
</feature>
<proteinExistence type="predicted"/>
<keyword evidence="6" id="KW-0998">Cell outer membrane</keyword>
<dbReference type="SUPFAM" id="SSF56935">
    <property type="entry name" value="Porins"/>
    <property type="match status" value="1"/>
</dbReference>
<keyword evidence="2" id="KW-0813">Transport</keyword>
<dbReference type="Proteomes" id="UP000330809">
    <property type="component" value="Unassembled WGS sequence"/>
</dbReference>
<dbReference type="AlphaFoldDB" id="A0A449IK45"/>
<name>A0A449IK45_PSEFR</name>
<protein>
    <submittedName>
        <fullName evidence="8">Ferripyoverdine receptor</fullName>
    </submittedName>
</protein>
<evidence type="ECO:0000256" key="2">
    <source>
        <dbReference type="ARBA" id="ARBA00022448"/>
    </source>
</evidence>